<dbReference type="PANTHER" id="PTHR30093">
    <property type="entry name" value="GENERAL SECRETION PATHWAY PROTEIN G"/>
    <property type="match status" value="1"/>
</dbReference>
<comment type="caution">
    <text evidence="3">The sequence shown here is derived from an EMBL/GenBank/DDBJ whole genome shotgun (WGS) entry which is preliminary data.</text>
</comment>
<dbReference type="Proteomes" id="UP000238322">
    <property type="component" value="Unassembled WGS sequence"/>
</dbReference>
<evidence type="ECO:0000259" key="2">
    <source>
        <dbReference type="Pfam" id="PF07596"/>
    </source>
</evidence>
<organism evidence="3 4">
    <name type="scientific">Blastopirellula marina</name>
    <dbReference type="NCBI Taxonomy" id="124"/>
    <lineage>
        <taxon>Bacteria</taxon>
        <taxon>Pseudomonadati</taxon>
        <taxon>Planctomycetota</taxon>
        <taxon>Planctomycetia</taxon>
        <taxon>Pirellulales</taxon>
        <taxon>Pirellulaceae</taxon>
        <taxon>Blastopirellula</taxon>
    </lineage>
</organism>
<dbReference type="InterPro" id="IPR011453">
    <property type="entry name" value="DUF1559"/>
</dbReference>
<proteinExistence type="predicted"/>
<name>A0A2S8FEB3_9BACT</name>
<dbReference type="AlphaFoldDB" id="A0A2S8FEB3"/>
<feature type="compositionally biased region" description="Basic and acidic residues" evidence="1">
    <location>
        <begin position="253"/>
        <end position="269"/>
    </location>
</feature>
<dbReference type="InterPro" id="IPR045584">
    <property type="entry name" value="Pilin-like"/>
</dbReference>
<protein>
    <recommendedName>
        <fullName evidence="2">DUF1559 domain-containing protein</fullName>
    </recommendedName>
</protein>
<dbReference type="SUPFAM" id="SSF54523">
    <property type="entry name" value="Pili subunits"/>
    <property type="match status" value="1"/>
</dbReference>
<evidence type="ECO:0000256" key="1">
    <source>
        <dbReference type="SAM" id="MobiDB-lite"/>
    </source>
</evidence>
<sequence length="277" mass="31103">MSAKAIVLLVFTVVVLAVFSVMCGRPFLQWRERALRVACANQLKQIGMALHNYHDTYGVFPPAQMDGHSWRVRLMPFLEQSDYIERYRFDEPWNSPWNRELEIKPGPDKLGNMVGGEQATGIRYAVAYHHWQCPSDQDAASSHASYLMPVGPHAFGRKEGGLKWEDITDDTATTIAVAEIDSHEIEWLEPQDFDVETMSMLLNDPEQTSLSSHHPTGVWVVFCDGSVDGLSPDLPPEVLRAMITVDGGEKIVRDENAPGRYRLEEESTTDKSASSQP</sequence>
<feature type="domain" description="DUF1559" evidence="2">
    <location>
        <begin position="31"/>
        <end position="148"/>
    </location>
</feature>
<feature type="region of interest" description="Disordered" evidence="1">
    <location>
        <begin position="253"/>
        <end position="277"/>
    </location>
</feature>
<dbReference type="EMBL" id="PUHY01000014">
    <property type="protein sequence ID" value="PQO30264.1"/>
    <property type="molecule type" value="Genomic_DNA"/>
</dbReference>
<reference evidence="3 4" key="1">
    <citation type="submission" date="2018-02" db="EMBL/GenBank/DDBJ databases">
        <title>Comparative genomes isolates from brazilian mangrove.</title>
        <authorList>
            <person name="Araujo J.E."/>
            <person name="Taketani R.G."/>
            <person name="Silva M.C.P."/>
            <person name="Loureco M.V."/>
            <person name="Andreote F.D."/>
        </authorList>
    </citation>
    <scope>NUCLEOTIDE SEQUENCE [LARGE SCALE GENOMIC DNA]</scope>
    <source>
        <strain evidence="3 4">Hex-1 MGV</strain>
    </source>
</reference>
<dbReference type="Pfam" id="PF07596">
    <property type="entry name" value="SBP_bac_10"/>
    <property type="match status" value="1"/>
</dbReference>
<dbReference type="OrthoDB" id="270546at2"/>
<evidence type="ECO:0000313" key="4">
    <source>
        <dbReference type="Proteomes" id="UP000238322"/>
    </source>
</evidence>
<evidence type="ECO:0000313" key="3">
    <source>
        <dbReference type="EMBL" id="PQO30264.1"/>
    </source>
</evidence>
<dbReference type="PANTHER" id="PTHR30093:SF2">
    <property type="entry name" value="TYPE II SECRETION SYSTEM PROTEIN H"/>
    <property type="match status" value="1"/>
</dbReference>
<gene>
    <name evidence="3" type="ORF">C5Y83_23110</name>
</gene>
<accession>A0A2S8FEB3</accession>